<evidence type="ECO:0000313" key="4">
    <source>
        <dbReference type="Proteomes" id="UP000188533"/>
    </source>
</evidence>
<feature type="chain" id="PRO_5013224718" evidence="2">
    <location>
        <begin position="24"/>
        <end position="85"/>
    </location>
</feature>
<organism evidence="3 4">
    <name type="scientific">Lentinula edodes</name>
    <name type="common">Shiitake mushroom</name>
    <name type="synonym">Lentinus edodes</name>
    <dbReference type="NCBI Taxonomy" id="5353"/>
    <lineage>
        <taxon>Eukaryota</taxon>
        <taxon>Fungi</taxon>
        <taxon>Dikarya</taxon>
        <taxon>Basidiomycota</taxon>
        <taxon>Agaricomycotina</taxon>
        <taxon>Agaricomycetes</taxon>
        <taxon>Agaricomycetidae</taxon>
        <taxon>Agaricales</taxon>
        <taxon>Marasmiineae</taxon>
        <taxon>Omphalotaceae</taxon>
        <taxon>Lentinula</taxon>
    </lineage>
</organism>
<protein>
    <submittedName>
        <fullName evidence="3">Uncharacterized protein</fullName>
    </submittedName>
</protein>
<dbReference type="OrthoDB" id="2877259at2759"/>
<dbReference type="EMBL" id="BDGU01001038">
    <property type="protein sequence ID" value="GAW09164.1"/>
    <property type="molecule type" value="Genomic_DNA"/>
</dbReference>
<evidence type="ECO:0000256" key="1">
    <source>
        <dbReference type="SAM" id="MobiDB-lite"/>
    </source>
</evidence>
<keyword evidence="2" id="KW-0732">Signal</keyword>
<evidence type="ECO:0000313" key="3">
    <source>
        <dbReference type="EMBL" id="GAW09164.1"/>
    </source>
</evidence>
<feature type="signal peptide" evidence="2">
    <location>
        <begin position="1"/>
        <end position="23"/>
    </location>
</feature>
<comment type="caution">
    <text evidence="3">The sequence shown here is derived from an EMBL/GenBank/DDBJ whole genome shotgun (WGS) entry which is preliminary data.</text>
</comment>
<sequence>MRSNFVLAGVMFIFSMLVSHLQAAPIELSERISERSGTNEGSAADWKRSGTSEGSAADWKRSGTNEGSAADWKRSGTNEGSAADW</sequence>
<accession>A0A1Q3EPW9</accession>
<gene>
    <name evidence="3" type="ORF">LENED_011298</name>
</gene>
<reference evidence="3 4" key="2">
    <citation type="submission" date="2017-02" db="EMBL/GenBank/DDBJ databases">
        <title>A genome survey and senescence transcriptome analysis in Lentinula edodes.</title>
        <authorList>
            <person name="Sakamoto Y."/>
            <person name="Nakade K."/>
            <person name="Sato S."/>
            <person name="Yoshida Y."/>
            <person name="Miyazaki K."/>
            <person name="Natsume S."/>
            <person name="Konno N."/>
        </authorList>
    </citation>
    <scope>NUCLEOTIDE SEQUENCE [LARGE SCALE GENOMIC DNA]</scope>
    <source>
        <strain evidence="3 4">NBRC 111202</strain>
    </source>
</reference>
<feature type="region of interest" description="Disordered" evidence="1">
    <location>
        <begin position="30"/>
        <end position="85"/>
    </location>
</feature>
<keyword evidence="4" id="KW-1185">Reference proteome</keyword>
<proteinExistence type="predicted"/>
<name>A0A1Q3EPW9_LENED</name>
<dbReference type="AlphaFoldDB" id="A0A1Q3EPW9"/>
<dbReference type="Proteomes" id="UP000188533">
    <property type="component" value="Unassembled WGS sequence"/>
</dbReference>
<evidence type="ECO:0000256" key="2">
    <source>
        <dbReference type="SAM" id="SignalP"/>
    </source>
</evidence>
<reference evidence="3 4" key="1">
    <citation type="submission" date="2016-08" db="EMBL/GenBank/DDBJ databases">
        <authorList>
            <consortium name="Lentinula edodes genome sequencing consortium"/>
            <person name="Sakamoto Y."/>
            <person name="Nakade K."/>
            <person name="Sato S."/>
            <person name="Yoshida Y."/>
            <person name="Miyazaki K."/>
            <person name="Natsume S."/>
            <person name="Konno N."/>
        </authorList>
    </citation>
    <scope>NUCLEOTIDE SEQUENCE [LARGE SCALE GENOMIC DNA]</scope>
    <source>
        <strain evidence="3 4">NBRC 111202</strain>
    </source>
</reference>